<feature type="region of interest" description="Disordered" evidence="2">
    <location>
        <begin position="927"/>
        <end position="957"/>
    </location>
</feature>
<proteinExistence type="predicted"/>
<sequence>MPVIAHNSHLSDDPDIQSNVIPSSDDTSIYDEEAEKAILQQRRQDARLRTLAERKAIAAAEDQQLKEAWERETAEFRERTEVERARQRAMAAQDTARRQEDAQKRVESLQEAASHTRAQTEARLDAILDQLGNKLDIEKMTLADLLERAFDPDISHKHDWIWRGFFQHRSVVRRVFNHWTSPDINTSARETVREWVLTEMEKIAEYESDAIINSSVLRKAGKTVDEAYFLSYQPRELGARLRGMASGVYRVLAAFSRTTAKAQQQLTDQWRQRKETSIMGTYFMATGAQRQHFSILSGMGISMGYSSIISHGEKATAGRAPGTLSQLSDACRRTAQKLASTRIYGIVYDNINMTIRIAEQILGRKNAQENGTCATAFPLHNVVLEDLDAHELDECIKSAPPLTEKGLRLTEAEQKLFHECMLHTVSRIIVNHGGEEFSKHQKALNDSLPRSPDAIDVHKTSIHPLPAMEIDENTLTGNVEILETVMKELKVDVDSPEHTRYVSIIAGDQLTMARQRSIQHIRVGHEVGFQAWKHVVLMPGLFHAKIADCHGLLETHFGRANSGPRSPGSLSFHNKCLGRIPIVLSSLPPFRTTRDLIFVSLYARVLHCLLLVTKTGSLKEAAGVLDTWDDLRAAAQSIVEQYTDVDRVQELREEREPEERQREKTVRDAKKAAKTDPKVDVPEYTEHVKKGDMVFENAVLFMRDALLSREFSDAIKAGDSGRVLTVFKLWVFSYRGSGRTKYAHEMLHLLHNILNVWPKGIRHAILQNWLQNPTGKPNAFVEIDLVQEHLNYWIKRIYKADGDGHSWTWLAMVSPTVNVLRQLANHVNSELGAKQGKKHAAPDIGRDIARLMDSLEQYEVYVEKPGRVLDYEEKPAPDVIAVGMAALTCGNSSNPLMDFNAAFEVTRQRHTLMPLAMLNTHAHADVQSAAAPSADESAATSAGNTTSTSNITSVADVAPRRAEVEGMGAGDAASNVAETELGVPGAEATDVATVVLRVEVVDEDQSETADDDGSSDEESSDEDEHEDDEATLPLIDGDDVALDMDDEFVELEEGQAMECEDDGF</sequence>
<feature type="region of interest" description="Disordered" evidence="2">
    <location>
        <begin position="1"/>
        <end position="26"/>
    </location>
</feature>
<feature type="region of interest" description="Disordered" evidence="2">
    <location>
        <begin position="652"/>
        <end position="678"/>
    </location>
</feature>
<dbReference type="OrthoDB" id="2496395at2759"/>
<dbReference type="InterPro" id="IPR046496">
    <property type="entry name" value="DUF6589"/>
</dbReference>
<evidence type="ECO:0000256" key="2">
    <source>
        <dbReference type="SAM" id="MobiDB-lite"/>
    </source>
</evidence>
<evidence type="ECO:0000256" key="1">
    <source>
        <dbReference type="SAM" id="Coils"/>
    </source>
</evidence>
<comment type="caution">
    <text evidence="4">The sequence shown here is derived from an EMBL/GenBank/DDBJ whole genome shotgun (WGS) entry which is preliminary data.</text>
</comment>
<evidence type="ECO:0000313" key="5">
    <source>
        <dbReference type="Proteomes" id="UP000320762"/>
    </source>
</evidence>
<name>A0A550BT07_9AGAR</name>
<dbReference type="EMBL" id="VDMD01000104">
    <property type="protein sequence ID" value="TRM55679.1"/>
    <property type="molecule type" value="Genomic_DNA"/>
</dbReference>
<feature type="region of interest" description="Disordered" evidence="2">
    <location>
        <begin position="1001"/>
        <end position="1038"/>
    </location>
</feature>
<gene>
    <name evidence="4" type="ORF">BD626DRAFT_587913</name>
</gene>
<dbReference type="Proteomes" id="UP000320762">
    <property type="component" value="Unassembled WGS sequence"/>
</dbReference>
<dbReference type="Pfam" id="PF20231">
    <property type="entry name" value="DUF6589"/>
    <property type="match status" value="1"/>
</dbReference>
<feature type="compositionally biased region" description="Low complexity" evidence="2">
    <location>
        <begin position="928"/>
        <end position="955"/>
    </location>
</feature>
<dbReference type="STRING" id="97359.A0A550BT07"/>
<feature type="coiled-coil region" evidence="1">
    <location>
        <begin position="82"/>
        <end position="148"/>
    </location>
</feature>
<keyword evidence="1" id="KW-0175">Coiled coil</keyword>
<organism evidence="4 5">
    <name type="scientific">Schizophyllum amplum</name>
    <dbReference type="NCBI Taxonomy" id="97359"/>
    <lineage>
        <taxon>Eukaryota</taxon>
        <taxon>Fungi</taxon>
        <taxon>Dikarya</taxon>
        <taxon>Basidiomycota</taxon>
        <taxon>Agaricomycotina</taxon>
        <taxon>Agaricomycetes</taxon>
        <taxon>Agaricomycetidae</taxon>
        <taxon>Agaricales</taxon>
        <taxon>Schizophyllaceae</taxon>
        <taxon>Schizophyllum</taxon>
    </lineage>
</organism>
<reference evidence="4 5" key="1">
    <citation type="journal article" date="2019" name="New Phytol.">
        <title>Comparative genomics reveals unique wood-decay strategies and fruiting body development in the Schizophyllaceae.</title>
        <authorList>
            <person name="Almasi E."/>
            <person name="Sahu N."/>
            <person name="Krizsan K."/>
            <person name="Balint B."/>
            <person name="Kovacs G.M."/>
            <person name="Kiss B."/>
            <person name="Cseklye J."/>
            <person name="Drula E."/>
            <person name="Henrissat B."/>
            <person name="Nagy I."/>
            <person name="Chovatia M."/>
            <person name="Adam C."/>
            <person name="LaButti K."/>
            <person name="Lipzen A."/>
            <person name="Riley R."/>
            <person name="Grigoriev I.V."/>
            <person name="Nagy L.G."/>
        </authorList>
    </citation>
    <scope>NUCLEOTIDE SEQUENCE [LARGE SCALE GENOMIC DNA]</scope>
    <source>
        <strain evidence="4 5">NL-1724</strain>
    </source>
</reference>
<feature type="compositionally biased region" description="Polar residues" evidence="2">
    <location>
        <begin position="16"/>
        <end position="26"/>
    </location>
</feature>
<evidence type="ECO:0000259" key="3">
    <source>
        <dbReference type="Pfam" id="PF20231"/>
    </source>
</evidence>
<protein>
    <recommendedName>
        <fullName evidence="3">DUF6589 domain-containing protein</fullName>
    </recommendedName>
</protein>
<accession>A0A550BT07</accession>
<evidence type="ECO:0000313" key="4">
    <source>
        <dbReference type="EMBL" id="TRM55679.1"/>
    </source>
</evidence>
<feature type="domain" description="DUF6589" evidence="3">
    <location>
        <begin position="398"/>
        <end position="839"/>
    </location>
</feature>
<dbReference type="AlphaFoldDB" id="A0A550BT07"/>
<keyword evidence="5" id="KW-1185">Reference proteome</keyword>